<dbReference type="InterPro" id="IPR013078">
    <property type="entry name" value="His_Pase_superF_clade-1"/>
</dbReference>
<organism evidence="1 2">
    <name type="scientific">[Brevibacterium] flavum</name>
    <dbReference type="NCBI Taxonomy" id="92706"/>
    <lineage>
        <taxon>Bacteria</taxon>
        <taxon>Bacillati</taxon>
        <taxon>Actinomycetota</taxon>
        <taxon>Actinomycetes</taxon>
        <taxon>Mycobacteriales</taxon>
        <taxon>Corynebacteriaceae</taxon>
        <taxon>Corynebacterium</taxon>
    </lineage>
</organism>
<dbReference type="PATRIC" id="fig|92706.3.peg.1195"/>
<dbReference type="CDD" id="cd07067">
    <property type="entry name" value="HP_PGM_like"/>
    <property type="match status" value="1"/>
</dbReference>
<evidence type="ECO:0000313" key="2">
    <source>
        <dbReference type="Proteomes" id="UP000034037"/>
    </source>
</evidence>
<gene>
    <name evidence="1" type="ORF">YH66_05760</name>
</gene>
<dbReference type="InterPro" id="IPR029033">
    <property type="entry name" value="His_PPase_superfam"/>
</dbReference>
<dbReference type="SMART" id="SM00855">
    <property type="entry name" value="PGAM"/>
    <property type="match status" value="1"/>
</dbReference>
<evidence type="ECO:0000313" key="1">
    <source>
        <dbReference type="EMBL" id="AKF27092.1"/>
    </source>
</evidence>
<keyword evidence="2" id="KW-1185">Reference proteome</keyword>
<reference evidence="1 2" key="1">
    <citation type="submission" date="2015-04" db="EMBL/GenBank/DDBJ databases">
        <title>Complete Genome Sequence of Brevibacterium flavum ATCC 15168.</title>
        <authorList>
            <person name="Ahn J."/>
            <person name="Park G."/>
            <person name="Jeon W."/>
            <person name="Jang Y."/>
            <person name="Jang M."/>
            <person name="Lee H."/>
            <person name="Lee H."/>
        </authorList>
    </citation>
    <scope>NUCLEOTIDE SEQUENCE [LARGE SCALE GENOMIC DNA]</scope>
    <source>
        <strain evidence="1 2">ATCC 15168</strain>
    </source>
</reference>
<dbReference type="SUPFAM" id="SSF53254">
    <property type="entry name" value="Phosphoglycerate mutase-like"/>
    <property type="match status" value="1"/>
</dbReference>
<dbReference type="PANTHER" id="PTHR48100">
    <property type="entry name" value="BROAD-SPECIFICITY PHOSPHATASE YOR283W-RELATED"/>
    <property type="match status" value="1"/>
</dbReference>
<dbReference type="EMBL" id="CP011309">
    <property type="protein sequence ID" value="AKF27092.1"/>
    <property type="molecule type" value="Genomic_DNA"/>
</dbReference>
<dbReference type="PANTHER" id="PTHR48100:SF62">
    <property type="entry name" value="GLUCOSYL-3-PHOSPHOGLYCERATE PHOSPHATASE"/>
    <property type="match status" value="1"/>
</dbReference>
<dbReference type="RefSeq" id="WP_004568057.1">
    <property type="nucleotide sequence ID" value="NZ_CP011309.1"/>
</dbReference>
<dbReference type="HOGENOM" id="CLU_033323_8_0_11"/>
<dbReference type="AlphaFoldDB" id="A0A0F6WQC2"/>
<proteinExistence type="predicted"/>
<dbReference type="GO" id="GO:0016791">
    <property type="term" value="F:phosphatase activity"/>
    <property type="evidence" value="ECO:0007669"/>
    <property type="project" value="TreeGrafter"/>
</dbReference>
<protein>
    <submittedName>
        <fullName evidence="1">Phosphoglycerate mutase</fullName>
    </submittedName>
</protein>
<accession>A0A0F6WQC2</accession>
<dbReference type="Proteomes" id="UP000034037">
    <property type="component" value="Chromosome"/>
</dbReference>
<dbReference type="GO" id="GO:0005737">
    <property type="term" value="C:cytoplasm"/>
    <property type="evidence" value="ECO:0007669"/>
    <property type="project" value="TreeGrafter"/>
</dbReference>
<dbReference type="InterPro" id="IPR050275">
    <property type="entry name" value="PGM_Phosphatase"/>
</dbReference>
<name>A0A0F6WQC2_9CORY</name>
<sequence>MLHVMKPGSHAAAEKIPSTVVLLIRHGQTPTTGQVLPGQAPSLHLSDKGEEQAREVAQRLAEVPISAIYSSPMERAQETAAPTVSVHGLELKVEPGLIECDFGEWTGRKLSELNTLEEWKAVQKTPSTFRFPGGESFVEMQDRMVAAIGNIAQQHPGEIVAAFSHADTIKAAVAHFVGTPLDSFQRIFIDTASISAVEFTGKSSGVSSHMLLTNSRTGSLGYLRDKLPKAPQS</sequence>
<dbReference type="Pfam" id="PF00300">
    <property type="entry name" value="His_Phos_1"/>
    <property type="match status" value="1"/>
</dbReference>
<dbReference type="Gene3D" id="3.40.50.1240">
    <property type="entry name" value="Phosphoglycerate mutase-like"/>
    <property type="match status" value="1"/>
</dbReference>